<accession>A0A2P2JHB7</accession>
<sequence>MFPLQSSAPACLWMSHVPTSESSICSHCLFGFRKPGFFPVKNL</sequence>
<reference evidence="1" key="1">
    <citation type="submission" date="2018-02" db="EMBL/GenBank/DDBJ databases">
        <title>Rhizophora mucronata_Transcriptome.</title>
        <authorList>
            <person name="Meera S.P."/>
            <person name="Sreeshan A."/>
            <person name="Augustine A."/>
        </authorList>
    </citation>
    <scope>NUCLEOTIDE SEQUENCE</scope>
    <source>
        <tissue evidence="1">Leaf</tissue>
    </source>
</reference>
<dbReference type="EMBL" id="GGEC01012385">
    <property type="protein sequence ID" value="MBW92868.1"/>
    <property type="molecule type" value="Transcribed_RNA"/>
</dbReference>
<proteinExistence type="predicted"/>
<evidence type="ECO:0000313" key="1">
    <source>
        <dbReference type="EMBL" id="MBW92868.1"/>
    </source>
</evidence>
<protein>
    <submittedName>
        <fullName evidence="1">Uncharacterized protein</fullName>
    </submittedName>
</protein>
<dbReference type="AlphaFoldDB" id="A0A2P2JHB7"/>
<organism evidence="1">
    <name type="scientific">Rhizophora mucronata</name>
    <name type="common">Asiatic mangrove</name>
    <dbReference type="NCBI Taxonomy" id="61149"/>
    <lineage>
        <taxon>Eukaryota</taxon>
        <taxon>Viridiplantae</taxon>
        <taxon>Streptophyta</taxon>
        <taxon>Embryophyta</taxon>
        <taxon>Tracheophyta</taxon>
        <taxon>Spermatophyta</taxon>
        <taxon>Magnoliopsida</taxon>
        <taxon>eudicotyledons</taxon>
        <taxon>Gunneridae</taxon>
        <taxon>Pentapetalae</taxon>
        <taxon>rosids</taxon>
        <taxon>fabids</taxon>
        <taxon>Malpighiales</taxon>
        <taxon>Rhizophoraceae</taxon>
        <taxon>Rhizophora</taxon>
    </lineage>
</organism>
<name>A0A2P2JHB7_RHIMU</name>